<dbReference type="AlphaFoldDB" id="A0A0F8YZ95"/>
<proteinExistence type="predicted"/>
<accession>A0A0F8YZ95</accession>
<organism evidence="1">
    <name type="scientific">marine sediment metagenome</name>
    <dbReference type="NCBI Taxonomy" id="412755"/>
    <lineage>
        <taxon>unclassified sequences</taxon>
        <taxon>metagenomes</taxon>
        <taxon>ecological metagenomes</taxon>
    </lineage>
</organism>
<reference evidence="1" key="1">
    <citation type="journal article" date="2015" name="Nature">
        <title>Complex archaea that bridge the gap between prokaryotes and eukaryotes.</title>
        <authorList>
            <person name="Spang A."/>
            <person name="Saw J.H."/>
            <person name="Jorgensen S.L."/>
            <person name="Zaremba-Niedzwiedzka K."/>
            <person name="Martijn J."/>
            <person name="Lind A.E."/>
            <person name="van Eijk R."/>
            <person name="Schleper C."/>
            <person name="Guy L."/>
            <person name="Ettema T.J."/>
        </authorList>
    </citation>
    <scope>NUCLEOTIDE SEQUENCE</scope>
</reference>
<feature type="non-terminal residue" evidence="1">
    <location>
        <position position="31"/>
    </location>
</feature>
<name>A0A0F8YZ95_9ZZZZ</name>
<evidence type="ECO:0000313" key="1">
    <source>
        <dbReference type="EMBL" id="KKK53286.1"/>
    </source>
</evidence>
<sequence length="31" mass="3640">MSRVEEITEKLIQMMTAESEWVKTGIELEEV</sequence>
<protein>
    <submittedName>
        <fullName evidence="1">Uncharacterized protein</fullName>
    </submittedName>
</protein>
<gene>
    <name evidence="1" type="ORF">LCGC14_3096290</name>
</gene>
<comment type="caution">
    <text evidence="1">The sequence shown here is derived from an EMBL/GenBank/DDBJ whole genome shotgun (WGS) entry which is preliminary data.</text>
</comment>
<dbReference type="EMBL" id="LAZR01066584">
    <property type="protein sequence ID" value="KKK53286.1"/>
    <property type="molecule type" value="Genomic_DNA"/>
</dbReference>